<accession>A0ABW4G408</accession>
<keyword evidence="2" id="KW-1185">Reference proteome</keyword>
<reference evidence="2" key="1">
    <citation type="journal article" date="2019" name="Int. J. Syst. Evol. Microbiol.">
        <title>The Global Catalogue of Microorganisms (GCM) 10K type strain sequencing project: providing services to taxonomists for standard genome sequencing and annotation.</title>
        <authorList>
            <consortium name="The Broad Institute Genomics Platform"/>
            <consortium name="The Broad Institute Genome Sequencing Center for Infectious Disease"/>
            <person name="Wu L."/>
            <person name="Ma J."/>
        </authorList>
    </citation>
    <scope>NUCLEOTIDE SEQUENCE [LARGE SCALE GENOMIC DNA]</scope>
    <source>
        <strain evidence="2">CGMCC 1.15399</strain>
    </source>
</reference>
<dbReference type="RefSeq" id="WP_219534806.1">
    <property type="nucleotide sequence ID" value="NZ_JAHKRM010000023.1"/>
</dbReference>
<gene>
    <name evidence="1" type="ORF">ACFSJ0_09990</name>
</gene>
<sequence length="122" mass="13230">MERRIGYLLVHVHSLLEETMGQALHDHKLSRREWQALNAVAEGDDPDEALKAFDGTGDAMGELTAKGWIIGTALTEEGKAVHAAVMGRVLGYRRLATQGVSTEDFQTTLAVLNQMAANLEAA</sequence>
<evidence type="ECO:0000313" key="1">
    <source>
        <dbReference type="EMBL" id="MFD1537365.1"/>
    </source>
</evidence>
<dbReference type="Proteomes" id="UP001597097">
    <property type="component" value="Unassembled WGS sequence"/>
</dbReference>
<name>A0ABW4G408_9ACTN</name>
<dbReference type="EMBL" id="JBHUCM010000010">
    <property type="protein sequence ID" value="MFD1537365.1"/>
    <property type="molecule type" value="Genomic_DNA"/>
</dbReference>
<evidence type="ECO:0000313" key="2">
    <source>
        <dbReference type="Proteomes" id="UP001597097"/>
    </source>
</evidence>
<organism evidence="1 2">
    <name type="scientific">Nonomuraea guangzhouensis</name>
    <dbReference type="NCBI Taxonomy" id="1291555"/>
    <lineage>
        <taxon>Bacteria</taxon>
        <taxon>Bacillati</taxon>
        <taxon>Actinomycetota</taxon>
        <taxon>Actinomycetes</taxon>
        <taxon>Streptosporangiales</taxon>
        <taxon>Streptosporangiaceae</taxon>
        <taxon>Nonomuraea</taxon>
    </lineage>
</organism>
<protein>
    <recommendedName>
        <fullName evidence="3">MarR family transcriptional regulator</fullName>
    </recommendedName>
</protein>
<evidence type="ECO:0008006" key="3">
    <source>
        <dbReference type="Google" id="ProtNLM"/>
    </source>
</evidence>
<proteinExistence type="predicted"/>
<comment type="caution">
    <text evidence="1">The sequence shown here is derived from an EMBL/GenBank/DDBJ whole genome shotgun (WGS) entry which is preliminary data.</text>
</comment>